<keyword evidence="7" id="KW-0677">Repeat</keyword>
<evidence type="ECO:0000256" key="5">
    <source>
        <dbReference type="ARBA" id="ARBA00022692"/>
    </source>
</evidence>
<feature type="domain" description="TIR" evidence="16">
    <location>
        <begin position="763"/>
        <end position="904"/>
    </location>
</feature>
<dbReference type="SMART" id="SM00369">
    <property type="entry name" value="LRR_TYP"/>
    <property type="match status" value="6"/>
</dbReference>
<dbReference type="SMART" id="SM00255">
    <property type="entry name" value="TIR"/>
    <property type="match status" value="1"/>
</dbReference>
<reference evidence="17 18" key="1">
    <citation type="submission" date="2015-04" db="EMBL/GenBank/DDBJ databases">
        <authorList>
            <person name="Syromyatnikov M.Y."/>
            <person name="Popov V.N."/>
        </authorList>
    </citation>
    <scope>NUCLEOTIDE SEQUENCE [LARGE SCALE GENOMIC DNA]</scope>
</reference>
<evidence type="ECO:0000256" key="10">
    <source>
        <dbReference type="ARBA" id="ARBA00023136"/>
    </source>
</evidence>
<keyword evidence="18" id="KW-1185">Reference proteome</keyword>
<dbReference type="InterPro" id="IPR001611">
    <property type="entry name" value="Leu-rich_rpt"/>
</dbReference>
<comment type="subcellular location">
    <subcellularLocation>
        <location evidence="1">Membrane</location>
        <topology evidence="1">Single-pass type I membrane protein</topology>
    </subcellularLocation>
</comment>
<evidence type="ECO:0000256" key="9">
    <source>
        <dbReference type="ARBA" id="ARBA00022989"/>
    </source>
</evidence>
<evidence type="ECO:0000256" key="6">
    <source>
        <dbReference type="ARBA" id="ARBA00022729"/>
    </source>
</evidence>
<keyword evidence="9 14" id="KW-1133">Transmembrane helix</keyword>
<dbReference type="InterPro" id="IPR035897">
    <property type="entry name" value="Toll_tir_struct_dom_sf"/>
</dbReference>
<evidence type="ECO:0000256" key="13">
    <source>
        <dbReference type="SAM" id="MobiDB-lite"/>
    </source>
</evidence>
<proteinExistence type="inferred from homology"/>
<keyword evidence="3" id="KW-0399">Innate immunity</keyword>
<dbReference type="Proteomes" id="UP000183832">
    <property type="component" value="Unassembled WGS sequence"/>
</dbReference>
<feature type="chain" id="PRO_5012723877" evidence="15">
    <location>
        <begin position="25"/>
        <end position="923"/>
    </location>
</feature>
<keyword evidence="5 14" id="KW-0812">Transmembrane</keyword>
<dbReference type="Pfam" id="PF13855">
    <property type="entry name" value="LRR_8"/>
    <property type="match status" value="2"/>
</dbReference>
<dbReference type="Gene3D" id="3.40.50.10140">
    <property type="entry name" value="Toll/interleukin-1 receptor homology (TIR) domain"/>
    <property type="match status" value="1"/>
</dbReference>
<dbReference type="SUPFAM" id="SSF52200">
    <property type="entry name" value="Toll/Interleukin receptor TIR domain"/>
    <property type="match status" value="1"/>
</dbReference>
<accession>A0A1J1IW82</accession>
<evidence type="ECO:0000256" key="8">
    <source>
        <dbReference type="ARBA" id="ARBA00022859"/>
    </source>
</evidence>
<protein>
    <submittedName>
        <fullName evidence="17">CLUMA_CG016341, isoform A</fullName>
    </submittedName>
</protein>
<keyword evidence="10 14" id="KW-0472">Membrane</keyword>
<dbReference type="PROSITE" id="PS51450">
    <property type="entry name" value="LRR"/>
    <property type="match status" value="2"/>
</dbReference>
<evidence type="ECO:0000256" key="12">
    <source>
        <dbReference type="ARBA" id="ARBA00023180"/>
    </source>
</evidence>
<organism evidence="17 18">
    <name type="scientific">Clunio marinus</name>
    <dbReference type="NCBI Taxonomy" id="568069"/>
    <lineage>
        <taxon>Eukaryota</taxon>
        <taxon>Metazoa</taxon>
        <taxon>Ecdysozoa</taxon>
        <taxon>Arthropoda</taxon>
        <taxon>Hexapoda</taxon>
        <taxon>Insecta</taxon>
        <taxon>Pterygota</taxon>
        <taxon>Neoptera</taxon>
        <taxon>Endopterygota</taxon>
        <taxon>Diptera</taxon>
        <taxon>Nematocera</taxon>
        <taxon>Chironomoidea</taxon>
        <taxon>Chironomidae</taxon>
        <taxon>Clunio</taxon>
    </lineage>
</organism>
<dbReference type="OrthoDB" id="1081807at2759"/>
<dbReference type="PANTHER" id="PTHR24365:SF530">
    <property type="entry name" value="MSTPROX-RELATED"/>
    <property type="match status" value="1"/>
</dbReference>
<dbReference type="FunFam" id="3.40.50.10140:FF:000001">
    <property type="entry name" value="Toll-like receptor 2"/>
    <property type="match status" value="1"/>
</dbReference>
<dbReference type="PROSITE" id="PS50104">
    <property type="entry name" value="TIR"/>
    <property type="match status" value="1"/>
</dbReference>
<feature type="signal peptide" evidence="15">
    <location>
        <begin position="1"/>
        <end position="24"/>
    </location>
</feature>
<dbReference type="EMBL" id="CVRI01000059">
    <property type="protein sequence ID" value="CRL03398.1"/>
    <property type="molecule type" value="Genomic_DNA"/>
</dbReference>
<evidence type="ECO:0000256" key="7">
    <source>
        <dbReference type="ARBA" id="ARBA00022737"/>
    </source>
</evidence>
<dbReference type="SUPFAM" id="SSF52058">
    <property type="entry name" value="L domain-like"/>
    <property type="match status" value="1"/>
</dbReference>
<evidence type="ECO:0000259" key="16">
    <source>
        <dbReference type="PROSITE" id="PS50104"/>
    </source>
</evidence>
<dbReference type="AlphaFoldDB" id="A0A1J1IW82"/>
<evidence type="ECO:0000256" key="11">
    <source>
        <dbReference type="ARBA" id="ARBA00023170"/>
    </source>
</evidence>
<dbReference type="GO" id="GO:0045087">
    <property type="term" value="P:innate immune response"/>
    <property type="evidence" value="ECO:0007669"/>
    <property type="project" value="UniProtKB-KW"/>
</dbReference>
<dbReference type="GO" id="GO:0038023">
    <property type="term" value="F:signaling receptor activity"/>
    <property type="evidence" value="ECO:0007669"/>
    <property type="project" value="TreeGrafter"/>
</dbReference>
<dbReference type="PANTHER" id="PTHR24365">
    <property type="entry name" value="TOLL-LIKE RECEPTOR"/>
    <property type="match status" value="1"/>
</dbReference>
<evidence type="ECO:0000256" key="15">
    <source>
        <dbReference type="SAM" id="SignalP"/>
    </source>
</evidence>
<dbReference type="GO" id="GO:0005886">
    <property type="term" value="C:plasma membrane"/>
    <property type="evidence" value="ECO:0007669"/>
    <property type="project" value="TreeGrafter"/>
</dbReference>
<gene>
    <name evidence="17" type="primary">putative Toll-like receptor 6</name>
    <name evidence="17" type="ORF">CLUMA_CG016341</name>
</gene>
<feature type="transmembrane region" description="Helical" evidence="14">
    <location>
        <begin position="699"/>
        <end position="720"/>
    </location>
</feature>
<keyword evidence="6 15" id="KW-0732">Signal</keyword>
<comment type="similarity">
    <text evidence="2">Belongs to the Toll-like receptor family.</text>
</comment>
<evidence type="ECO:0000313" key="17">
    <source>
        <dbReference type="EMBL" id="CRL03398.1"/>
    </source>
</evidence>
<name>A0A1J1IW82_9DIPT</name>
<dbReference type="STRING" id="568069.A0A1J1IW82"/>
<evidence type="ECO:0000256" key="4">
    <source>
        <dbReference type="ARBA" id="ARBA00022614"/>
    </source>
</evidence>
<evidence type="ECO:0000256" key="14">
    <source>
        <dbReference type="SAM" id="Phobius"/>
    </source>
</evidence>
<evidence type="ECO:0000256" key="3">
    <source>
        <dbReference type="ARBA" id="ARBA00022588"/>
    </source>
</evidence>
<keyword evidence="12" id="KW-0325">Glycoprotein</keyword>
<dbReference type="InterPro" id="IPR032675">
    <property type="entry name" value="LRR_dom_sf"/>
</dbReference>
<dbReference type="GO" id="GO:0007165">
    <property type="term" value="P:signal transduction"/>
    <property type="evidence" value="ECO:0007669"/>
    <property type="project" value="InterPro"/>
</dbReference>
<keyword evidence="4" id="KW-0433">Leucine-rich repeat</keyword>
<keyword evidence="11" id="KW-0675">Receptor</keyword>
<feature type="region of interest" description="Disordered" evidence="13">
    <location>
        <begin position="659"/>
        <end position="689"/>
    </location>
</feature>
<keyword evidence="8" id="KW-0391">Immunity</keyword>
<dbReference type="Gene3D" id="3.80.10.10">
    <property type="entry name" value="Ribonuclease Inhibitor"/>
    <property type="match status" value="3"/>
</dbReference>
<evidence type="ECO:0000256" key="1">
    <source>
        <dbReference type="ARBA" id="ARBA00004479"/>
    </source>
</evidence>
<evidence type="ECO:0000256" key="2">
    <source>
        <dbReference type="ARBA" id="ARBA00009634"/>
    </source>
</evidence>
<dbReference type="Pfam" id="PF13676">
    <property type="entry name" value="TIR_2"/>
    <property type="match status" value="1"/>
</dbReference>
<sequence>MLFYRSVFKCILVLAITKNHSVQCEVSTGSSTNNQVPPSSSLLKSSLINDDKVISRPQFVTVNDNDKFNLDKSDKTREFPPSARYKRQADRVINYGSENIISTTNSFPRSSECILSRSEYYLSWWVNEDGSLRLPGSNRTGNSSGFADLSLNFNSESAIVNHISQMTTDNPNDVINFLSLANNRLSQLPFEVFQLVNASLQYLSLANNNFQNLFTEHNKTFQYWTAFPLMNNLKELDLRNCSLYELEEDLFVNLHNLEKLFLSNNNLASISPETFSSLDRLRHLDLSYNNEIQPISPYNQDPFSYYFESGLLLHENVFKNLEKLIFLDLSHTKLRMESVRSLAGLGEKVEQLSLCYTEIPLIVGNMFQSTNLKVLDLSGNPTLTPSLNETWFGGLEPKLEILVIRNANIKSPLPFINLKKLRMLDLGNNNINEIHLSHFINYEDLEILDLYMNHISNWYERVFQGTKSLKIMNLRHNNINLITPEMMADFGHIRFLAIGANNFVCDCSLRDFIDRAAFNALISYCENKSRKRRSLDLEKFYDPKYHYEVFLREYHNYIKYVDESYKNIFRRSSEEQTTTYEGLQNFVNILATSSDICYDLKRESKNSNSSMNFDFLLMDYDSSDYHCIQSNGTSKAKVIFNDITPCVYSEALPPISSTLIPTTSNYTDHDKSPDDNDNEGKEDDDDDDDLKIFNKEPKVLLVIYLSVGIPTFIIAILWYWKRRDIKYFLAIFKNTLILSLDKDDKKSLMLRNRRKSNNKDDPYNYDVFVSYSDKDRNWVLDELIPNLERRAEIKICLHERDFQVGLSILENIIHSMDQSRCLLLVISESFLKSNWCSFEMHLAQHRLIETRREQLILVLLQDIPKSRRPRTLTFLMRTKTYIMWPNENKPELRNVFWRRLKKAIILNNWEPERHKAKPRHSIV</sequence>
<dbReference type="InterPro" id="IPR003591">
    <property type="entry name" value="Leu-rich_rpt_typical-subtyp"/>
</dbReference>
<feature type="compositionally biased region" description="Acidic residues" evidence="13">
    <location>
        <begin position="675"/>
        <end position="689"/>
    </location>
</feature>
<dbReference type="InterPro" id="IPR000157">
    <property type="entry name" value="TIR_dom"/>
</dbReference>
<evidence type="ECO:0000313" key="18">
    <source>
        <dbReference type="Proteomes" id="UP000183832"/>
    </source>
</evidence>